<feature type="region of interest" description="Disordered" evidence="1">
    <location>
        <begin position="132"/>
        <end position="154"/>
    </location>
</feature>
<evidence type="ECO:0000313" key="3">
    <source>
        <dbReference type="Proteomes" id="UP000077315"/>
    </source>
</evidence>
<name>A0A162PXY0_PHYB8</name>
<organism evidence="2 3">
    <name type="scientific">Phycomyces blakesleeanus (strain ATCC 8743b / DSM 1359 / FGSC 10004 / NBRC 33097 / NRRL 1555)</name>
    <dbReference type="NCBI Taxonomy" id="763407"/>
    <lineage>
        <taxon>Eukaryota</taxon>
        <taxon>Fungi</taxon>
        <taxon>Fungi incertae sedis</taxon>
        <taxon>Mucoromycota</taxon>
        <taxon>Mucoromycotina</taxon>
        <taxon>Mucoromycetes</taxon>
        <taxon>Mucorales</taxon>
        <taxon>Phycomycetaceae</taxon>
        <taxon>Phycomyces</taxon>
    </lineage>
</organism>
<dbReference type="InterPro" id="IPR052831">
    <property type="entry name" value="Apoptosis_promoter"/>
</dbReference>
<evidence type="ECO:0000313" key="2">
    <source>
        <dbReference type="EMBL" id="OAD75256.1"/>
    </source>
</evidence>
<dbReference type="OrthoDB" id="2289628at2759"/>
<dbReference type="InParanoid" id="A0A162PXY0"/>
<dbReference type="PANTHER" id="PTHR48190">
    <property type="entry name" value="PROGRAMMED CELL DEATH PROTEIN 7"/>
    <property type="match status" value="1"/>
</dbReference>
<proteinExistence type="predicted"/>
<sequence>MNQPQNTNNYKNLRVVEGKQAIAQCVQQSEEIKNILSNDTLLDVPEDAWQSAMQTFEASMVSFEYNVEQLGKPDVIKLLKAKLSKLARKRAWKKRHLARMRMKKHEQYKNRKRLLKAVDAWRITMSQQGQVYKKLQEQEKKREREGKKKREENKTKIKEMSRLLERLTLLRDLRRQQLENKGHFFPEEGNDFFNKVKAWHVATEEKDGTEQEETTTNTSLYIHPDDHWNVLGLDNMSYTYWSQGFQNTEALRRVRKLWDHYISEEETAREAKIPPYWVEPSPPANWVWASCLVQDS</sequence>
<dbReference type="EMBL" id="KV440977">
    <property type="protein sequence ID" value="OAD75256.1"/>
    <property type="molecule type" value="Genomic_DNA"/>
</dbReference>
<dbReference type="RefSeq" id="XP_018293296.1">
    <property type="nucleotide sequence ID" value="XM_018430999.1"/>
</dbReference>
<reference evidence="3" key="1">
    <citation type="submission" date="2015-06" db="EMBL/GenBank/DDBJ databases">
        <title>Expansion of signal transduction pathways in fungi by whole-genome duplication.</title>
        <authorList>
            <consortium name="DOE Joint Genome Institute"/>
            <person name="Corrochano L.M."/>
            <person name="Kuo A."/>
            <person name="Marcet-Houben M."/>
            <person name="Polaino S."/>
            <person name="Salamov A."/>
            <person name="Villalobos J.M."/>
            <person name="Alvarez M.I."/>
            <person name="Avalos J."/>
            <person name="Benito E.P."/>
            <person name="Benoit I."/>
            <person name="Burger G."/>
            <person name="Camino L.P."/>
            <person name="Canovas D."/>
            <person name="Cerda-Olmedo E."/>
            <person name="Cheng J.-F."/>
            <person name="Dominguez A."/>
            <person name="Elias M."/>
            <person name="Eslava A.P."/>
            <person name="Glaser F."/>
            <person name="Grimwood J."/>
            <person name="Gutierrez G."/>
            <person name="Heitman J."/>
            <person name="Henrissat B."/>
            <person name="Iturriaga E.A."/>
            <person name="Lang B.F."/>
            <person name="Lavin J.L."/>
            <person name="Lee S."/>
            <person name="Li W."/>
            <person name="Lindquist E."/>
            <person name="Lopez-Garcia S."/>
            <person name="Luque E.M."/>
            <person name="Marcos A.T."/>
            <person name="Martin J."/>
            <person name="McCluskey K."/>
            <person name="Medina H.R."/>
            <person name="Miralles-Duran A."/>
            <person name="Miyazaki A."/>
            <person name="Munoz-Torres E."/>
            <person name="Oguiza J.A."/>
            <person name="Ohm R."/>
            <person name="Olmedo M."/>
            <person name="Orejas M."/>
            <person name="Ortiz-Castellanos L."/>
            <person name="Pisabarro A.G."/>
            <person name="Rodriguez-Romero J."/>
            <person name="Ruiz-Herrera J."/>
            <person name="Ruiz-Vazquez R."/>
            <person name="Sanz C."/>
            <person name="Schackwitz W."/>
            <person name="Schmutz J."/>
            <person name="Shahriari M."/>
            <person name="Shelest E."/>
            <person name="Silva-Franco F."/>
            <person name="Soanes D."/>
            <person name="Syed K."/>
            <person name="Tagua V.G."/>
            <person name="Talbot N.J."/>
            <person name="Thon M."/>
            <person name="De vries R.P."/>
            <person name="Wiebenga A."/>
            <person name="Yadav J.S."/>
            <person name="Braun E.L."/>
            <person name="Baker S."/>
            <person name="Garre V."/>
            <person name="Horwitz B."/>
            <person name="Torres-Martinez S."/>
            <person name="Idnurm A."/>
            <person name="Herrera-Estrella A."/>
            <person name="Gabaldon T."/>
            <person name="Grigoriev I.V."/>
        </authorList>
    </citation>
    <scope>NUCLEOTIDE SEQUENCE [LARGE SCALE GENOMIC DNA]</scope>
    <source>
        <strain evidence="3">NRRL 1555(-)</strain>
    </source>
</reference>
<dbReference type="VEuPathDB" id="FungiDB:PHYBLDRAFT_143514"/>
<dbReference type="AlphaFoldDB" id="A0A162PXY0"/>
<dbReference type="GO" id="GO:0005689">
    <property type="term" value="C:U12-type spliceosomal complex"/>
    <property type="evidence" value="ECO:0007669"/>
    <property type="project" value="TreeGrafter"/>
</dbReference>
<dbReference type="STRING" id="763407.A0A162PXY0"/>
<dbReference type="Proteomes" id="UP000077315">
    <property type="component" value="Unassembled WGS sequence"/>
</dbReference>
<accession>A0A162PXY0</accession>
<dbReference type="InterPro" id="IPR031974">
    <property type="entry name" value="PDCD7"/>
</dbReference>
<protein>
    <submittedName>
        <fullName evidence="2">Uncharacterized protein</fullName>
    </submittedName>
</protein>
<dbReference type="GeneID" id="28991905"/>
<gene>
    <name evidence="2" type="ORF">PHYBLDRAFT_143514</name>
</gene>
<keyword evidence="3" id="KW-1185">Reference proteome</keyword>
<dbReference type="PANTHER" id="PTHR48190:SF2">
    <property type="entry name" value="PROGRAMMED CELL DEATH PROTEIN 7"/>
    <property type="match status" value="1"/>
</dbReference>
<evidence type="ECO:0000256" key="1">
    <source>
        <dbReference type="SAM" id="MobiDB-lite"/>
    </source>
</evidence>
<feature type="compositionally biased region" description="Basic and acidic residues" evidence="1">
    <location>
        <begin position="134"/>
        <end position="154"/>
    </location>
</feature>
<dbReference type="Pfam" id="PF16021">
    <property type="entry name" value="PDCD7"/>
    <property type="match status" value="2"/>
</dbReference>